<comment type="subunit">
    <text evidence="10">Monomer.</text>
</comment>
<dbReference type="CDD" id="cd11322">
    <property type="entry name" value="AmyAc_Glg_BE"/>
    <property type="match status" value="1"/>
</dbReference>
<dbReference type="SUPFAM" id="SSF51011">
    <property type="entry name" value="Glycosyl hydrolase domain"/>
    <property type="match status" value="1"/>
</dbReference>
<dbReference type="InterPro" id="IPR017853">
    <property type="entry name" value="GH"/>
</dbReference>
<accession>A0A6P1SY89</accession>
<keyword evidence="7 10" id="KW-0808">Transferase</keyword>
<dbReference type="CDD" id="cd02855">
    <property type="entry name" value="E_set_GBE_prok_N"/>
    <property type="match status" value="1"/>
</dbReference>
<dbReference type="InterPro" id="IPR013783">
    <property type="entry name" value="Ig-like_fold"/>
</dbReference>
<dbReference type="SUPFAM" id="SSF51445">
    <property type="entry name" value="(Trans)glycosidases"/>
    <property type="match status" value="1"/>
</dbReference>
<evidence type="ECO:0000256" key="4">
    <source>
        <dbReference type="ARBA" id="ARBA00009000"/>
    </source>
</evidence>
<dbReference type="NCBIfam" id="NF008967">
    <property type="entry name" value="PRK12313.1"/>
    <property type="match status" value="1"/>
</dbReference>
<dbReference type="GO" id="GO:0005829">
    <property type="term" value="C:cytosol"/>
    <property type="evidence" value="ECO:0007669"/>
    <property type="project" value="TreeGrafter"/>
</dbReference>
<keyword evidence="5 10" id="KW-0321">Glycogen metabolism</keyword>
<dbReference type="Pfam" id="PF02922">
    <property type="entry name" value="CBM_48"/>
    <property type="match status" value="1"/>
</dbReference>
<dbReference type="InterPro" id="IPR006407">
    <property type="entry name" value="GlgB"/>
</dbReference>
<feature type="active site" description="Proton donor" evidence="10 11">
    <location>
        <position position="464"/>
    </location>
</feature>
<dbReference type="HAMAP" id="MF_00685">
    <property type="entry name" value="GlgB"/>
    <property type="match status" value="1"/>
</dbReference>
<dbReference type="PIRSF" id="PIRSF000463">
    <property type="entry name" value="GlgB"/>
    <property type="match status" value="1"/>
</dbReference>
<comment type="pathway">
    <text evidence="3 10">Glycan biosynthesis; glycogen biosynthesis.</text>
</comment>
<gene>
    <name evidence="10 13" type="primary">glgB</name>
    <name evidence="13" type="ORF">GO499_02720</name>
</gene>
<dbReference type="InterPro" id="IPR037439">
    <property type="entry name" value="Branching_enzy"/>
</dbReference>
<dbReference type="InterPro" id="IPR006047">
    <property type="entry name" value="GH13_cat_dom"/>
</dbReference>
<keyword evidence="8 10" id="KW-0320">Glycogen biosynthesis</keyword>
<dbReference type="InterPro" id="IPR013780">
    <property type="entry name" value="Glyco_hydro_b"/>
</dbReference>
<evidence type="ECO:0000313" key="14">
    <source>
        <dbReference type="Proteomes" id="UP000464495"/>
    </source>
</evidence>
<reference evidence="13 14" key="1">
    <citation type="submission" date="2019-12" db="EMBL/GenBank/DDBJ databases">
        <title>Complete genome sequence of Algicella marina strain 9Alg 56(T) isolated from the red alga Tichocarpus crinitus.</title>
        <authorList>
            <person name="Kim S.-G."/>
            <person name="Nedashkovskaya O.I."/>
        </authorList>
    </citation>
    <scope>NUCLEOTIDE SEQUENCE [LARGE SCALE GENOMIC DNA]</scope>
    <source>
        <strain evidence="13 14">9Alg 56</strain>
    </source>
</reference>
<feature type="domain" description="Glycosyl hydrolase family 13 catalytic" evidence="12">
    <location>
        <begin position="254"/>
        <end position="608"/>
    </location>
</feature>
<dbReference type="SMART" id="SM00642">
    <property type="entry name" value="Aamy"/>
    <property type="match status" value="1"/>
</dbReference>
<evidence type="ECO:0000256" key="9">
    <source>
        <dbReference type="ARBA" id="ARBA00023277"/>
    </source>
</evidence>
<evidence type="ECO:0000256" key="5">
    <source>
        <dbReference type="ARBA" id="ARBA00022600"/>
    </source>
</evidence>
<dbReference type="EC" id="2.4.1.18" evidence="10"/>
<dbReference type="UniPathway" id="UPA00164"/>
<organism evidence="13 14">
    <name type="scientific">Algicella marina</name>
    <dbReference type="NCBI Taxonomy" id="2683284"/>
    <lineage>
        <taxon>Bacteria</taxon>
        <taxon>Pseudomonadati</taxon>
        <taxon>Pseudomonadota</taxon>
        <taxon>Alphaproteobacteria</taxon>
        <taxon>Rhodobacterales</taxon>
        <taxon>Paracoccaceae</taxon>
        <taxon>Algicella</taxon>
    </lineage>
</organism>
<keyword evidence="14" id="KW-1185">Reference proteome</keyword>
<dbReference type="GO" id="GO:0043169">
    <property type="term" value="F:cation binding"/>
    <property type="evidence" value="ECO:0007669"/>
    <property type="project" value="InterPro"/>
</dbReference>
<sequence length="737" mass="81706">MDNKKATGGDVDPGAAAAIVAGTHTDPFAVLGPHAIPGEAARRLTVFDPGANRITAIQGSERLSLEPVPQARGLFSGEIPDGPYELEGEAWGRTWMFEDPYRFGPVLGEMDEHLFAEGTHTSLWRALGAHVMEHEGALGTHFAVWAPNATRVSVVGDFNAWNGRQHIMRRRGSTGIWEIFMPGLGEGTSYKYEILGADGRPLPLKADPVGFGAQHAPETASVVRDIGGYGWHDKAWMESRAAANSVRTPISIYEVHLGSWKRADGGRPLSYKELAEDLVRYAKDMGFTHLEFLPVSEHPFDGSWGYQPVGLYAPTVRHGPPHEFRDLVDAAHQEGIGVILDWVPGHFPTDAHGLGLFDGTHLYEHSDPKEGFHQDWNTLIYNFGRTEVRNFLTANALYWLEEYHVDGLRVDAVASMLYRDYSRKEGEWVPNKDGGRENLEAISLLQEMNSLVYGRQDGILTAAEESTSFPKVSRPVHEGGLGFGFKWNMGWMNDTLSYIEKDPIYRQHHHHQMTFGMAYHNSENFILPISHDEVVHGKGSMIAKMPGHGDDQFANLRAYYGFMWAHPGKKLLFMGCEFAQGREWNHAGSLDWHLLDYPQHQGVQALIRDLNALYRETPALYVHDCEPGGFQWLEANAADQSVYAFLREGGESDAPVVAISNFTPVQRDWTVGLPLAGRWSVALDTDSPAYGGRGSGTGSHTETIPKPYQNQPHSAGVTLAPLSTIFLKHESSSEAPQ</sequence>
<evidence type="ECO:0000256" key="1">
    <source>
        <dbReference type="ARBA" id="ARBA00000826"/>
    </source>
</evidence>
<dbReference type="FunFam" id="2.60.40.10:FF:000169">
    <property type="entry name" value="1,4-alpha-glucan branching enzyme GlgB"/>
    <property type="match status" value="1"/>
</dbReference>
<dbReference type="PANTHER" id="PTHR43651:SF3">
    <property type="entry name" value="1,4-ALPHA-GLUCAN-BRANCHING ENZYME"/>
    <property type="match status" value="1"/>
</dbReference>
<evidence type="ECO:0000259" key="12">
    <source>
        <dbReference type="SMART" id="SM00642"/>
    </source>
</evidence>
<dbReference type="InterPro" id="IPR014756">
    <property type="entry name" value="Ig_E-set"/>
</dbReference>
<dbReference type="AlphaFoldDB" id="A0A6P1SY89"/>
<evidence type="ECO:0000256" key="6">
    <source>
        <dbReference type="ARBA" id="ARBA00022676"/>
    </source>
</evidence>
<dbReference type="KEGG" id="amaq:GO499_02720"/>
<dbReference type="Gene3D" id="2.60.40.10">
    <property type="entry name" value="Immunoglobulins"/>
    <property type="match status" value="1"/>
</dbReference>
<dbReference type="NCBIfam" id="TIGR01515">
    <property type="entry name" value="branching_enzym"/>
    <property type="match status" value="1"/>
</dbReference>
<evidence type="ECO:0000256" key="8">
    <source>
        <dbReference type="ARBA" id="ARBA00023056"/>
    </source>
</evidence>
<evidence type="ECO:0000256" key="11">
    <source>
        <dbReference type="PIRSR" id="PIRSR000463-1"/>
    </source>
</evidence>
<name>A0A6P1SY89_9RHOB</name>
<dbReference type="FunFam" id="3.20.20.80:FF:000003">
    <property type="entry name" value="1,4-alpha-glucan branching enzyme GlgB"/>
    <property type="match status" value="1"/>
</dbReference>
<evidence type="ECO:0000256" key="3">
    <source>
        <dbReference type="ARBA" id="ARBA00004964"/>
    </source>
</evidence>
<dbReference type="InterPro" id="IPR004193">
    <property type="entry name" value="Glyco_hydro_13_N"/>
</dbReference>
<dbReference type="NCBIfam" id="NF003811">
    <property type="entry name" value="PRK05402.1"/>
    <property type="match status" value="1"/>
</dbReference>
<feature type="active site" description="Nucleophile" evidence="10 11">
    <location>
        <position position="411"/>
    </location>
</feature>
<comment type="catalytic activity">
    <reaction evidence="1 10">
        <text>Transfers a segment of a (1-&gt;4)-alpha-D-glucan chain to a primary hydroxy group in a similar glucan chain.</text>
        <dbReference type="EC" id="2.4.1.18"/>
    </reaction>
</comment>
<dbReference type="InterPro" id="IPR044143">
    <property type="entry name" value="GlgB_N_E_set_prok"/>
</dbReference>
<evidence type="ECO:0000313" key="13">
    <source>
        <dbReference type="EMBL" id="QHQ34176.1"/>
    </source>
</evidence>
<comment type="function">
    <text evidence="2 10">Catalyzes the formation of the alpha-1,6-glucosidic linkages in glycogen by scission of a 1,4-alpha-linked oligosaccharide from growing alpha-1,4-glucan chains and the subsequent attachment of the oligosaccharide to the alpha-1,6 position.</text>
</comment>
<proteinExistence type="inferred from homology"/>
<keyword evidence="9 10" id="KW-0119">Carbohydrate metabolism</keyword>
<dbReference type="InterPro" id="IPR006048">
    <property type="entry name" value="A-amylase/branching_C"/>
</dbReference>
<dbReference type="Proteomes" id="UP000464495">
    <property type="component" value="Chromosome"/>
</dbReference>
<dbReference type="GO" id="GO:0004553">
    <property type="term" value="F:hydrolase activity, hydrolyzing O-glycosyl compounds"/>
    <property type="evidence" value="ECO:0007669"/>
    <property type="project" value="InterPro"/>
</dbReference>
<dbReference type="Gene3D" id="3.20.20.80">
    <property type="entry name" value="Glycosidases"/>
    <property type="match status" value="1"/>
</dbReference>
<keyword evidence="6 10" id="KW-0328">Glycosyltransferase</keyword>
<dbReference type="RefSeq" id="WP_161860747.1">
    <property type="nucleotide sequence ID" value="NZ_CP046620.1"/>
</dbReference>
<comment type="similarity">
    <text evidence="4 10">Belongs to the glycosyl hydrolase 13 family. GlgB subfamily.</text>
</comment>
<evidence type="ECO:0000256" key="10">
    <source>
        <dbReference type="HAMAP-Rule" id="MF_00685"/>
    </source>
</evidence>
<dbReference type="PANTHER" id="PTHR43651">
    <property type="entry name" value="1,4-ALPHA-GLUCAN-BRANCHING ENZYME"/>
    <property type="match status" value="1"/>
</dbReference>
<dbReference type="GO" id="GO:0005978">
    <property type="term" value="P:glycogen biosynthetic process"/>
    <property type="evidence" value="ECO:0007669"/>
    <property type="project" value="UniProtKB-UniRule"/>
</dbReference>
<dbReference type="GO" id="GO:0003844">
    <property type="term" value="F:1,4-alpha-glucan branching enzyme activity"/>
    <property type="evidence" value="ECO:0007669"/>
    <property type="project" value="UniProtKB-UniRule"/>
</dbReference>
<evidence type="ECO:0000256" key="2">
    <source>
        <dbReference type="ARBA" id="ARBA00002953"/>
    </source>
</evidence>
<dbReference type="EMBL" id="CP046620">
    <property type="protein sequence ID" value="QHQ34176.1"/>
    <property type="molecule type" value="Genomic_DNA"/>
</dbReference>
<protein>
    <recommendedName>
        <fullName evidence="10">1,4-alpha-glucan branching enzyme GlgB</fullName>
        <ecNumber evidence="10">2.4.1.18</ecNumber>
    </recommendedName>
    <alternativeName>
        <fullName evidence="10">1,4-alpha-D-glucan:1,4-alpha-D-glucan 6-glucosyl-transferase</fullName>
    </alternativeName>
    <alternativeName>
        <fullName evidence="10">Alpha-(1-&gt;4)-glucan branching enzyme</fullName>
    </alternativeName>
    <alternativeName>
        <fullName evidence="10">Glycogen branching enzyme</fullName>
        <shortName evidence="10">BE</shortName>
    </alternativeName>
</protein>
<dbReference type="Gene3D" id="2.60.40.1180">
    <property type="entry name" value="Golgi alpha-mannosidase II"/>
    <property type="match status" value="1"/>
</dbReference>
<dbReference type="SUPFAM" id="SSF81296">
    <property type="entry name" value="E set domains"/>
    <property type="match status" value="2"/>
</dbReference>
<dbReference type="Pfam" id="PF22019">
    <property type="entry name" value="GlgB_N"/>
    <property type="match status" value="1"/>
</dbReference>
<dbReference type="InterPro" id="IPR054169">
    <property type="entry name" value="GlgB_N"/>
</dbReference>
<dbReference type="Pfam" id="PF02806">
    <property type="entry name" value="Alpha-amylase_C"/>
    <property type="match status" value="1"/>
</dbReference>
<evidence type="ECO:0000256" key="7">
    <source>
        <dbReference type="ARBA" id="ARBA00022679"/>
    </source>
</evidence>